<proteinExistence type="predicted"/>
<sequence>MTTKLRLSLLIAAFSSLCLFGCIDIVNKEVTINEVTKMKDSDVTKIVFSDGRGKNKPFTLKDKMKINEFLKMIDGYVIKKESKHEEIKGWINAVDFYNGDKKLASITFSNPLKIDGVYYEIVKGQLSTEKIENFIKSINPDWKLQ</sequence>
<feature type="signal peptide" evidence="1">
    <location>
        <begin position="1"/>
        <end position="20"/>
    </location>
</feature>
<dbReference type="Proteomes" id="UP000199087">
    <property type="component" value="Unassembled WGS sequence"/>
</dbReference>
<protein>
    <recommendedName>
        <fullName evidence="4">DUF1310 family protein</fullName>
    </recommendedName>
</protein>
<evidence type="ECO:0000256" key="1">
    <source>
        <dbReference type="SAM" id="SignalP"/>
    </source>
</evidence>
<dbReference type="OrthoDB" id="2060343at2"/>
<dbReference type="RefSeq" id="WP_090635090.1">
    <property type="nucleotide sequence ID" value="NZ_CVRB01000003.1"/>
</dbReference>
<dbReference type="AlphaFoldDB" id="A0A0U1NY14"/>
<evidence type="ECO:0000313" key="2">
    <source>
        <dbReference type="EMBL" id="CRK82768.1"/>
    </source>
</evidence>
<accession>A0A0U1NY14</accession>
<evidence type="ECO:0008006" key="4">
    <source>
        <dbReference type="Google" id="ProtNLM"/>
    </source>
</evidence>
<keyword evidence="1" id="KW-0732">Signal</keyword>
<evidence type="ECO:0000313" key="3">
    <source>
        <dbReference type="Proteomes" id="UP000199087"/>
    </source>
</evidence>
<name>A0A0U1NY14_9BACI</name>
<dbReference type="EMBL" id="CVRB01000003">
    <property type="protein sequence ID" value="CRK82768.1"/>
    <property type="molecule type" value="Genomic_DNA"/>
</dbReference>
<keyword evidence="3" id="KW-1185">Reference proteome</keyword>
<reference evidence="3" key="1">
    <citation type="submission" date="2015-05" db="EMBL/GenBank/DDBJ databases">
        <authorList>
            <person name="Urmite Genomes"/>
        </authorList>
    </citation>
    <scope>NUCLEOTIDE SEQUENCE [LARGE SCALE GENOMIC DNA]</scope>
    <source>
        <strain evidence="3">LF1</strain>
    </source>
</reference>
<gene>
    <name evidence="2" type="ORF">BN000_02714</name>
</gene>
<dbReference type="STRING" id="1499688.BN000_02714"/>
<feature type="chain" id="PRO_5038990255" description="DUF1310 family protein" evidence="1">
    <location>
        <begin position="21"/>
        <end position="145"/>
    </location>
</feature>
<organism evidence="2 3">
    <name type="scientific">Neobacillus massiliamazoniensis</name>
    <dbReference type="NCBI Taxonomy" id="1499688"/>
    <lineage>
        <taxon>Bacteria</taxon>
        <taxon>Bacillati</taxon>
        <taxon>Bacillota</taxon>
        <taxon>Bacilli</taxon>
        <taxon>Bacillales</taxon>
        <taxon>Bacillaceae</taxon>
        <taxon>Neobacillus</taxon>
    </lineage>
</organism>